<reference evidence="1" key="1">
    <citation type="submission" date="2021-04" db="EMBL/GenBank/DDBJ databases">
        <authorList>
            <person name="Tunstrom K."/>
        </authorList>
    </citation>
    <scope>NUCLEOTIDE SEQUENCE</scope>
</reference>
<organism evidence="1 2">
    <name type="scientific">Parnassius apollo</name>
    <name type="common">Apollo butterfly</name>
    <name type="synonym">Papilio apollo</name>
    <dbReference type="NCBI Taxonomy" id="110799"/>
    <lineage>
        <taxon>Eukaryota</taxon>
        <taxon>Metazoa</taxon>
        <taxon>Ecdysozoa</taxon>
        <taxon>Arthropoda</taxon>
        <taxon>Hexapoda</taxon>
        <taxon>Insecta</taxon>
        <taxon>Pterygota</taxon>
        <taxon>Neoptera</taxon>
        <taxon>Endopterygota</taxon>
        <taxon>Lepidoptera</taxon>
        <taxon>Glossata</taxon>
        <taxon>Ditrysia</taxon>
        <taxon>Papilionoidea</taxon>
        <taxon>Papilionidae</taxon>
        <taxon>Parnassiinae</taxon>
        <taxon>Parnassini</taxon>
        <taxon>Parnassius</taxon>
        <taxon>Parnassius</taxon>
    </lineage>
</organism>
<keyword evidence="2" id="KW-1185">Reference proteome</keyword>
<name>A0A8S3WPN4_PARAO</name>
<dbReference type="Proteomes" id="UP000691718">
    <property type="component" value="Unassembled WGS sequence"/>
</dbReference>
<dbReference type="OrthoDB" id="10662469at2759"/>
<comment type="caution">
    <text evidence="1">The sequence shown here is derived from an EMBL/GenBank/DDBJ whole genome shotgun (WGS) entry which is preliminary data.</text>
</comment>
<proteinExistence type="predicted"/>
<dbReference type="AlphaFoldDB" id="A0A8S3WPN4"/>
<dbReference type="EMBL" id="CAJQZP010000566">
    <property type="protein sequence ID" value="CAG4969040.1"/>
    <property type="molecule type" value="Genomic_DNA"/>
</dbReference>
<evidence type="ECO:0000313" key="1">
    <source>
        <dbReference type="EMBL" id="CAG4969040.1"/>
    </source>
</evidence>
<gene>
    <name evidence="1" type="ORF">PAPOLLO_LOCUS8053</name>
</gene>
<accession>A0A8S3WPN4</accession>
<protein>
    <submittedName>
        <fullName evidence="1">(apollo) hypothetical protein</fullName>
    </submittedName>
</protein>
<sequence>MDKRIPGTSLEQTKRDKVYTTQSLYMDTDTITKLFIVHTYNLENSNGEEYLIRLRKWMDGVDESGVNRLVFVSGPEPHIPIYRTRLHISNDVSERKLSSIAHSGARVVYTTYNGHENVGVTRVSRGTFNDAQLRSSNNRGELVKEVSAFGLQLTASRHDHSCEHS</sequence>
<evidence type="ECO:0000313" key="2">
    <source>
        <dbReference type="Proteomes" id="UP000691718"/>
    </source>
</evidence>